<keyword evidence="3" id="KW-1185">Reference proteome</keyword>
<dbReference type="AlphaFoldDB" id="A0A8H4PV58"/>
<feature type="compositionally biased region" description="Acidic residues" evidence="1">
    <location>
        <begin position="22"/>
        <end position="48"/>
    </location>
</feature>
<dbReference type="EMBL" id="JAAVMX010000003">
    <property type="protein sequence ID" value="KAF4511002.1"/>
    <property type="molecule type" value="Genomic_DNA"/>
</dbReference>
<sequence>MSQPKEEVPVQSPSAEEHAGDVEYEEEEIEVTDDDESGGESVGEEIEEVADKEPEPAPVTPSRAPGKVKPSREVKGMKMKSPESAVSTPAVTPAKQAGPVLSPAKNPFPSFGAWTKSSLGEIDIVFPVLTGKNETTNELTKSSRPECRYWKAPISFKYGPFTSQTLRFNNVHIPFHTGKGYGSSFIYICLPGFAANVFAEAGKTRAPTRVTEKSLVPDANRWWKVANDVELAFGVIDKATKKFRVKSLETIFDATQSGITATLVLNFVCKASTDEKENLKATTVRTIGVEVQRGYISEADVNVQMPVRVQRQKVTVAPTATSSDIATDSLMKRLSELGL</sequence>
<evidence type="ECO:0000313" key="2">
    <source>
        <dbReference type="EMBL" id="KAF4511002.1"/>
    </source>
</evidence>
<evidence type="ECO:0000313" key="3">
    <source>
        <dbReference type="Proteomes" id="UP000557566"/>
    </source>
</evidence>
<evidence type="ECO:0000256" key="1">
    <source>
        <dbReference type="SAM" id="MobiDB-lite"/>
    </source>
</evidence>
<dbReference type="OrthoDB" id="3589129at2759"/>
<feature type="region of interest" description="Disordered" evidence="1">
    <location>
        <begin position="1"/>
        <end position="98"/>
    </location>
</feature>
<organism evidence="2 3">
    <name type="scientific">Ophiocordyceps sinensis</name>
    <dbReference type="NCBI Taxonomy" id="72228"/>
    <lineage>
        <taxon>Eukaryota</taxon>
        <taxon>Fungi</taxon>
        <taxon>Dikarya</taxon>
        <taxon>Ascomycota</taxon>
        <taxon>Pezizomycotina</taxon>
        <taxon>Sordariomycetes</taxon>
        <taxon>Hypocreomycetidae</taxon>
        <taxon>Hypocreales</taxon>
        <taxon>Ophiocordycipitaceae</taxon>
        <taxon>Ophiocordyceps</taxon>
    </lineage>
</organism>
<comment type="caution">
    <text evidence="2">The sequence shown here is derived from an EMBL/GenBank/DDBJ whole genome shotgun (WGS) entry which is preliminary data.</text>
</comment>
<accession>A0A8H4PV58</accession>
<proteinExistence type="predicted"/>
<protein>
    <submittedName>
        <fullName evidence="2">Uncharacterized protein</fullName>
    </submittedName>
</protein>
<dbReference type="Proteomes" id="UP000557566">
    <property type="component" value="Unassembled WGS sequence"/>
</dbReference>
<name>A0A8H4PV58_9HYPO</name>
<gene>
    <name evidence="2" type="ORF">G6O67_002842</name>
</gene>
<reference evidence="2 3" key="1">
    <citation type="journal article" date="2020" name="Genome Biol. Evol.">
        <title>A new high-quality draft genome assembly of the Chinese cordyceps Ophiocordyceps sinensis.</title>
        <authorList>
            <person name="Shu R."/>
            <person name="Zhang J."/>
            <person name="Meng Q."/>
            <person name="Zhang H."/>
            <person name="Zhou G."/>
            <person name="Li M."/>
            <person name="Wu P."/>
            <person name="Zhao Y."/>
            <person name="Chen C."/>
            <person name="Qin Q."/>
        </authorList>
    </citation>
    <scope>NUCLEOTIDE SEQUENCE [LARGE SCALE GENOMIC DNA]</scope>
    <source>
        <strain evidence="2 3">IOZ07</strain>
    </source>
</reference>